<feature type="signal peptide" evidence="1">
    <location>
        <begin position="1"/>
        <end position="22"/>
    </location>
</feature>
<organism evidence="2 3">
    <name type="scientific">Haemophilus parainfluenzae</name>
    <dbReference type="NCBI Taxonomy" id="729"/>
    <lineage>
        <taxon>Bacteria</taxon>
        <taxon>Pseudomonadati</taxon>
        <taxon>Pseudomonadota</taxon>
        <taxon>Gammaproteobacteria</taxon>
        <taxon>Pasteurellales</taxon>
        <taxon>Pasteurellaceae</taxon>
        <taxon>Haemophilus</taxon>
    </lineage>
</organism>
<proteinExistence type="predicted"/>
<gene>
    <name evidence="2" type="ORF">DPV95_01780</name>
</gene>
<dbReference type="Proteomes" id="UP000253823">
    <property type="component" value="Unassembled WGS sequence"/>
</dbReference>
<evidence type="ECO:0000313" key="2">
    <source>
        <dbReference type="EMBL" id="RDE85544.1"/>
    </source>
</evidence>
<dbReference type="Pfam" id="PF00805">
    <property type="entry name" value="Pentapeptide"/>
    <property type="match status" value="2"/>
</dbReference>
<dbReference type="Gene3D" id="2.160.20.80">
    <property type="entry name" value="E3 ubiquitin-protein ligase SopA"/>
    <property type="match status" value="1"/>
</dbReference>
<dbReference type="EMBL" id="QEPT01000001">
    <property type="protein sequence ID" value="RDE85544.1"/>
    <property type="molecule type" value="Genomic_DNA"/>
</dbReference>
<accession>A0AAQ0H159</accession>
<dbReference type="RefSeq" id="WP_111406555.1">
    <property type="nucleotide sequence ID" value="NZ_CP063121.1"/>
</dbReference>
<dbReference type="SUPFAM" id="SSF141571">
    <property type="entry name" value="Pentapeptide repeat-like"/>
    <property type="match status" value="1"/>
</dbReference>
<dbReference type="InterPro" id="IPR051082">
    <property type="entry name" value="Pentapeptide-BTB/POZ_domain"/>
</dbReference>
<sequence length="177" mass="18131">MKHVYSKLAITLLGFAALSSYAQTDNNQSVTVNGRIVNSATDGGESVQTISGKKSAVVNGTVITHNGETTYISSGSSSSDKVNAALGGQDFSGQDLAGQSFTNSDLANANFSNANLQGADFTNTNLSGANFHKANLKGANLTNSNLAGADLTGANLKGAIKTNINTRGAKTKGAIWR</sequence>
<evidence type="ECO:0000313" key="3">
    <source>
        <dbReference type="Proteomes" id="UP000253823"/>
    </source>
</evidence>
<dbReference type="AlphaFoldDB" id="A0AAQ0H159"/>
<comment type="caution">
    <text evidence="2">The sequence shown here is derived from an EMBL/GenBank/DDBJ whole genome shotgun (WGS) entry which is preliminary data.</text>
</comment>
<evidence type="ECO:0000256" key="1">
    <source>
        <dbReference type="SAM" id="SignalP"/>
    </source>
</evidence>
<dbReference type="InterPro" id="IPR001646">
    <property type="entry name" value="5peptide_repeat"/>
</dbReference>
<dbReference type="PANTHER" id="PTHR14136:SF17">
    <property type="entry name" value="BTB_POZ DOMAIN-CONTAINING PROTEIN KCTD9"/>
    <property type="match status" value="1"/>
</dbReference>
<keyword evidence="1" id="KW-0732">Signal</keyword>
<reference evidence="2 3" key="1">
    <citation type="submission" date="2018-05" db="EMBL/GenBank/DDBJ databases">
        <title>Draft Genome Sequences for a Diverse set of 7 Haemophilus Species.</title>
        <authorList>
            <person name="Nichols M."/>
            <person name="Topaz N."/>
            <person name="Wang X."/>
            <person name="Wang X."/>
            <person name="Boxrud D."/>
        </authorList>
    </citation>
    <scope>NUCLEOTIDE SEQUENCE [LARGE SCALE GENOMIC DNA]</scope>
    <source>
        <strain evidence="2 3">C2006002596</strain>
    </source>
</reference>
<dbReference type="PANTHER" id="PTHR14136">
    <property type="entry name" value="BTB_POZ DOMAIN-CONTAINING PROTEIN KCTD9"/>
    <property type="match status" value="1"/>
</dbReference>
<feature type="chain" id="PRO_5042993099" evidence="1">
    <location>
        <begin position="23"/>
        <end position="177"/>
    </location>
</feature>
<name>A0AAQ0H159_HAEPA</name>
<protein>
    <submittedName>
        <fullName evidence="2">Pentapeptide repeat-containing protein</fullName>
    </submittedName>
</protein>